<dbReference type="Proteomes" id="UP000377595">
    <property type="component" value="Unassembled WGS sequence"/>
</dbReference>
<dbReference type="InterPro" id="IPR011650">
    <property type="entry name" value="Peptidase_M20_dimer"/>
</dbReference>
<dbReference type="Gene3D" id="3.40.630.10">
    <property type="entry name" value="Zn peptidases"/>
    <property type="match status" value="1"/>
</dbReference>
<dbReference type="InterPro" id="IPR010158">
    <property type="entry name" value="Amidase_Cbmase"/>
</dbReference>
<evidence type="ECO:0000256" key="2">
    <source>
        <dbReference type="ARBA" id="ARBA00006153"/>
    </source>
</evidence>
<dbReference type="NCBIfam" id="NF006771">
    <property type="entry name" value="PRK09290.1-5"/>
    <property type="match status" value="1"/>
</dbReference>
<evidence type="ECO:0000259" key="5">
    <source>
        <dbReference type="Pfam" id="PF00291"/>
    </source>
</evidence>
<proteinExistence type="inferred from homology"/>
<dbReference type="InterPro" id="IPR036052">
    <property type="entry name" value="TrpB-like_PALP_sf"/>
</dbReference>
<feature type="domain" description="Tryptophan synthase beta chain-like PALP" evidence="5">
    <location>
        <begin position="45"/>
        <end position="337"/>
    </location>
</feature>
<protein>
    <submittedName>
        <fullName evidence="7">Uncharacterized protein</fullName>
    </submittedName>
</protein>
<comment type="cofactor">
    <cofactor evidence="1">
        <name>pyridoxal 5'-phosphate</name>
        <dbReference type="ChEBI" id="CHEBI:597326"/>
    </cofactor>
</comment>
<dbReference type="GO" id="GO:0016813">
    <property type="term" value="F:hydrolase activity, acting on carbon-nitrogen (but not peptide) bonds, in linear amidines"/>
    <property type="evidence" value="ECO:0007669"/>
    <property type="project" value="InterPro"/>
</dbReference>
<dbReference type="NCBIfam" id="TIGR01879">
    <property type="entry name" value="hydantase"/>
    <property type="match status" value="1"/>
</dbReference>
<evidence type="ECO:0000256" key="1">
    <source>
        <dbReference type="ARBA" id="ARBA00001933"/>
    </source>
</evidence>
<dbReference type="Gene3D" id="3.30.70.360">
    <property type="match status" value="1"/>
</dbReference>
<dbReference type="PANTHER" id="PTHR32494">
    <property type="entry name" value="ALLANTOATE DEIMINASE-RELATED"/>
    <property type="match status" value="1"/>
</dbReference>
<feature type="domain" description="Peptidase M20 dimerisation" evidence="6">
    <location>
        <begin position="589"/>
        <end position="689"/>
    </location>
</feature>
<organism evidence="7 8">
    <name type="scientific">Acrocarpospora pleiomorpha</name>
    <dbReference type="NCBI Taxonomy" id="90975"/>
    <lineage>
        <taxon>Bacteria</taxon>
        <taxon>Bacillati</taxon>
        <taxon>Actinomycetota</taxon>
        <taxon>Actinomycetes</taxon>
        <taxon>Streptosporangiales</taxon>
        <taxon>Streptosporangiaceae</taxon>
        <taxon>Acrocarpospora</taxon>
    </lineage>
</organism>
<dbReference type="Pfam" id="PF01546">
    <property type="entry name" value="Peptidase_M20"/>
    <property type="match status" value="1"/>
</dbReference>
<dbReference type="PANTHER" id="PTHR32494:SF5">
    <property type="entry name" value="ALLANTOATE AMIDOHYDROLASE"/>
    <property type="match status" value="1"/>
</dbReference>
<dbReference type="InterPro" id="IPR002933">
    <property type="entry name" value="Peptidase_M20"/>
</dbReference>
<dbReference type="NCBIfam" id="NF006058">
    <property type="entry name" value="PRK08206.1"/>
    <property type="match status" value="1"/>
</dbReference>
<dbReference type="InterPro" id="IPR001926">
    <property type="entry name" value="TrpB-like_PALP"/>
</dbReference>
<evidence type="ECO:0000256" key="4">
    <source>
        <dbReference type="ARBA" id="ARBA00022898"/>
    </source>
</evidence>
<keyword evidence="8" id="KW-1185">Reference proteome</keyword>
<keyword evidence="3" id="KW-0378">Hydrolase</keyword>
<dbReference type="EMBL" id="BLAF01000008">
    <property type="protein sequence ID" value="GES18768.1"/>
    <property type="molecule type" value="Genomic_DNA"/>
</dbReference>
<comment type="similarity">
    <text evidence="2">Belongs to the peptidase M20 family.</text>
</comment>
<reference evidence="7 8" key="1">
    <citation type="submission" date="2019-10" db="EMBL/GenBank/DDBJ databases">
        <title>Whole genome shotgun sequence of Acrocarpospora pleiomorpha NBRC 16267.</title>
        <authorList>
            <person name="Ichikawa N."/>
            <person name="Kimura A."/>
            <person name="Kitahashi Y."/>
            <person name="Komaki H."/>
            <person name="Oguchi A."/>
        </authorList>
    </citation>
    <scope>NUCLEOTIDE SEQUENCE [LARGE SCALE GENOMIC DNA]</scope>
    <source>
        <strain evidence="7 8">NBRC 16267</strain>
    </source>
</reference>
<gene>
    <name evidence="7" type="ORF">Aple_016630</name>
</gene>
<evidence type="ECO:0000313" key="7">
    <source>
        <dbReference type="EMBL" id="GES18768.1"/>
    </source>
</evidence>
<evidence type="ECO:0000259" key="6">
    <source>
        <dbReference type="Pfam" id="PF07687"/>
    </source>
</evidence>
<dbReference type="Gene3D" id="3.40.50.1100">
    <property type="match status" value="3"/>
</dbReference>
<dbReference type="AlphaFoldDB" id="A0A5M3XKY4"/>
<evidence type="ECO:0000256" key="3">
    <source>
        <dbReference type="ARBA" id="ARBA00022801"/>
    </source>
</evidence>
<dbReference type="SUPFAM" id="SSF55031">
    <property type="entry name" value="Bacterial exopeptidase dimerisation domain"/>
    <property type="match status" value="1"/>
</dbReference>
<sequence length="794" mass="82795">MPHAGCVPEIAPPVRMPPWFARPGARSWTCAPAPAEVREFHASLPGYAPTPLIELPRLAAELGVGRVFVKDESSRLGLPAFKALGASWAVHRALAERAGHGGAADPVTLVAATDGNHGRAVAQLARLLGQRARVFVPRGVHPEAVAAIAAEQAEVTRVAGSYDDAVREAAEAAAAPDTILVQDMAWPGYERIPGWIVEGYSTLCAEIDEQVTPDLIVVPVGVGSLAQAVVTHYRSRPAGPAPALLSVESTAAPCVIESLMAGEPVSVATGETIMAGLNCGTPSSIAWPYLRGGLDAAVAVTDADSARAADDLAALGVSAGPCGAASLAGIRAALTGDGADERRAALGLGPASTVVLLSTEGRAANPTTPGRASSMPDKITVNGGRLWRSLMDLAEVGAYDDERTGLRGVNRLALTDADAEGRRLVIKWMEQAGLAVRVDRMGNIYGRREGSDPAAAPVLTGSHLDSVATAGAFDGCLGVLGGLEVVRTLNEHGITTRRPIEVCVFTEEEGVRFGTDMLGSAVAAGRLTLEYAHALTDRGGLTLGGELTRTGFDGPADVRLEPPHAYVECHIEQGPVLAEHGVEVGVVTGVQGISWQEITIHGRAAHAGTTPTHLRADAGLAAAQIIVRLRAMVDSGNYGGLRATVGHLAVHPNLTNIVPARATLTVDLRNPDDTQIAQAEEDLAAFLRSLENSRPGLTLTTRRMARTAYVSFDEDVRKAIAQAADDHGLEHVSLLSGAGHDAQEIAVLCPTAMIFVRGEYDGISHNPREYSTPEACAHGVDVLATTLLRLANQD</sequence>
<dbReference type="SUPFAM" id="SSF53187">
    <property type="entry name" value="Zn-dependent exopeptidases"/>
    <property type="match status" value="1"/>
</dbReference>
<dbReference type="SUPFAM" id="SSF53686">
    <property type="entry name" value="Tryptophan synthase beta subunit-like PLP-dependent enzymes"/>
    <property type="match status" value="1"/>
</dbReference>
<comment type="caution">
    <text evidence="7">The sequence shown here is derived from an EMBL/GenBank/DDBJ whole genome shotgun (WGS) entry which is preliminary data.</text>
</comment>
<keyword evidence="4" id="KW-0663">Pyridoxal phosphate</keyword>
<dbReference type="InterPro" id="IPR036264">
    <property type="entry name" value="Bact_exopeptidase_dim_dom"/>
</dbReference>
<dbReference type="Pfam" id="PF00291">
    <property type="entry name" value="PALP"/>
    <property type="match status" value="1"/>
</dbReference>
<dbReference type="CDD" id="cd03884">
    <property type="entry name" value="M20_bAS"/>
    <property type="match status" value="1"/>
</dbReference>
<accession>A0A5M3XKY4</accession>
<name>A0A5M3XKY4_9ACTN</name>
<evidence type="ECO:0000313" key="8">
    <source>
        <dbReference type="Proteomes" id="UP000377595"/>
    </source>
</evidence>
<dbReference type="GO" id="GO:1901605">
    <property type="term" value="P:alpha-amino acid metabolic process"/>
    <property type="evidence" value="ECO:0007669"/>
    <property type="project" value="UniProtKB-ARBA"/>
</dbReference>
<dbReference type="Pfam" id="PF07687">
    <property type="entry name" value="M20_dimer"/>
    <property type="match status" value="1"/>
</dbReference>